<keyword evidence="8" id="KW-0175">Coiled coil</keyword>
<evidence type="ECO:0000313" key="9">
    <source>
        <dbReference type="EMBL" id="GGH64653.1"/>
    </source>
</evidence>
<dbReference type="PANTHER" id="PTHR30026">
    <property type="entry name" value="OUTER MEMBRANE PROTEIN TOLC"/>
    <property type="match status" value="1"/>
</dbReference>
<evidence type="ECO:0000256" key="2">
    <source>
        <dbReference type="ARBA" id="ARBA00007613"/>
    </source>
</evidence>
<evidence type="ECO:0000256" key="3">
    <source>
        <dbReference type="ARBA" id="ARBA00022448"/>
    </source>
</evidence>
<keyword evidence="10" id="KW-1185">Reference proteome</keyword>
<comment type="similarity">
    <text evidence="2">Belongs to the outer membrane factor (OMF) (TC 1.B.17) family.</text>
</comment>
<accession>A0A917IVA6</accession>
<dbReference type="AlphaFoldDB" id="A0A917IVA6"/>
<gene>
    <name evidence="9" type="ORF">GCM10011379_16940</name>
</gene>
<keyword evidence="3" id="KW-0813">Transport</keyword>
<proteinExistence type="inferred from homology"/>
<dbReference type="InterPro" id="IPR003423">
    <property type="entry name" value="OMP_efflux"/>
</dbReference>
<dbReference type="GO" id="GO:0015562">
    <property type="term" value="F:efflux transmembrane transporter activity"/>
    <property type="evidence" value="ECO:0007669"/>
    <property type="project" value="InterPro"/>
</dbReference>
<dbReference type="PANTHER" id="PTHR30026:SF20">
    <property type="entry name" value="OUTER MEMBRANE PROTEIN TOLC"/>
    <property type="match status" value="1"/>
</dbReference>
<dbReference type="RefSeq" id="WP_188951598.1">
    <property type="nucleotide sequence ID" value="NZ_BMIB01000002.1"/>
</dbReference>
<name>A0A917IVA6_9BACT</name>
<dbReference type="Pfam" id="PF02321">
    <property type="entry name" value="OEP"/>
    <property type="match status" value="1"/>
</dbReference>
<evidence type="ECO:0000256" key="4">
    <source>
        <dbReference type="ARBA" id="ARBA00022452"/>
    </source>
</evidence>
<dbReference type="SUPFAM" id="SSF56954">
    <property type="entry name" value="Outer membrane efflux proteins (OEP)"/>
    <property type="match status" value="1"/>
</dbReference>
<dbReference type="InterPro" id="IPR051906">
    <property type="entry name" value="TolC-like"/>
</dbReference>
<evidence type="ECO:0000256" key="5">
    <source>
        <dbReference type="ARBA" id="ARBA00022692"/>
    </source>
</evidence>
<protein>
    <submittedName>
        <fullName evidence="9">Membrane protein</fullName>
    </submittedName>
</protein>
<dbReference type="Proteomes" id="UP000627292">
    <property type="component" value="Unassembled WGS sequence"/>
</dbReference>
<sequence length="456" mass="51354">MKAVLVFFTLFALHLPGRLLQAQTTVLDRYITEGFEHNLVLQQKNISLEKAMYALKSARSLYLPTVSFMFDYQTADGGRDIPLPLGDLLNPVYSTLNQLTSPGKFPMLQNERINFLPQNFYDGKIRTTVPIINTDIGYNKKIQEQQVSLQDYEITTYRRELVKNIKTAYFNYLTATQAVSVYQSAQQLAQESKRVNEKLLENGKGLHAYILRAESESEGIQAQITSAQQQAENARLYFNALLNRDAAATIDTALNTDESLAQATRMLADTPVISGREELKTVQQLITLNQTADKMNRQYAVPKLNGFLDLGSQAQNWKFNGQSRYYMAGLQLSMPLFAGNRNQYKIRQSELDIKNAQLNKEVLLQQLTVSSSAARNNLLAAWRTCQASLKQQEAAGTYYRLIDKGYKAGTNTFIETVDARNQLTSAQLAVTINRYKVLIAAAALERETASYSVTNK</sequence>
<keyword evidence="5" id="KW-0812">Transmembrane</keyword>
<evidence type="ECO:0000256" key="1">
    <source>
        <dbReference type="ARBA" id="ARBA00004442"/>
    </source>
</evidence>
<dbReference type="Gene3D" id="1.20.1600.10">
    <property type="entry name" value="Outer membrane efflux proteins (OEP)"/>
    <property type="match status" value="1"/>
</dbReference>
<evidence type="ECO:0000313" key="10">
    <source>
        <dbReference type="Proteomes" id="UP000627292"/>
    </source>
</evidence>
<dbReference type="GO" id="GO:0015288">
    <property type="term" value="F:porin activity"/>
    <property type="evidence" value="ECO:0007669"/>
    <property type="project" value="TreeGrafter"/>
</dbReference>
<reference evidence="9" key="1">
    <citation type="journal article" date="2014" name="Int. J. Syst. Evol. Microbiol.">
        <title>Complete genome sequence of Corynebacterium casei LMG S-19264T (=DSM 44701T), isolated from a smear-ripened cheese.</title>
        <authorList>
            <consortium name="US DOE Joint Genome Institute (JGI-PGF)"/>
            <person name="Walter F."/>
            <person name="Albersmeier A."/>
            <person name="Kalinowski J."/>
            <person name="Ruckert C."/>
        </authorList>
    </citation>
    <scope>NUCLEOTIDE SEQUENCE</scope>
    <source>
        <strain evidence="9">CGMCC 1.15290</strain>
    </source>
</reference>
<dbReference type="GO" id="GO:0009279">
    <property type="term" value="C:cell outer membrane"/>
    <property type="evidence" value="ECO:0007669"/>
    <property type="project" value="UniProtKB-SubCell"/>
</dbReference>
<keyword evidence="6" id="KW-0472">Membrane</keyword>
<evidence type="ECO:0000256" key="8">
    <source>
        <dbReference type="SAM" id="Coils"/>
    </source>
</evidence>
<comment type="caution">
    <text evidence="9">The sequence shown here is derived from an EMBL/GenBank/DDBJ whole genome shotgun (WGS) entry which is preliminary data.</text>
</comment>
<evidence type="ECO:0000256" key="7">
    <source>
        <dbReference type="ARBA" id="ARBA00023237"/>
    </source>
</evidence>
<feature type="coiled-coil region" evidence="8">
    <location>
        <begin position="182"/>
        <end position="230"/>
    </location>
</feature>
<evidence type="ECO:0000256" key="6">
    <source>
        <dbReference type="ARBA" id="ARBA00023136"/>
    </source>
</evidence>
<dbReference type="GO" id="GO:1990281">
    <property type="term" value="C:efflux pump complex"/>
    <property type="evidence" value="ECO:0007669"/>
    <property type="project" value="TreeGrafter"/>
</dbReference>
<keyword evidence="4" id="KW-1134">Transmembrane beta strand</keyword>
<organism evidence="9 10">
    <name type="scientific">Filimonas zeae</name>
    <dbReference type="NCBI Taxonomy" id="1737353"/>
    <lineage>
        <taxon>Bacteria</taxon>
        <taxon>Pseudomonadati</taxon>
        <taxon>Bacteroidota</taxon>
        <taxon>Chitinophagia</taxon>
        <taxon>Chitinophagales</taxon>
        <taxon>Chitinophagaceae</taxon>
        <taxon>Filimonas</taxon>
    </lineage>
</organism>
<reference evidence="9" key="2">
    <citation type="submission" date="2020-09" db="EMBL/GenBank/DDBJ databases">
        <authorList>
            <person name="Sun Q."/>
            <person name="Zhou Y."/>
        </authorList>
    </citation>
    <scope>NUCLEOTIDE SEQUENCE</scope>
    <source>
        <strain evidence="9">CGMCC 1.15290</strain>
    </source>
</reference>
<keyword evidence="7" id="KW-0998">Cell outer membrane</keyword>
<comment type="subcellular location">
    <subcellularLocation>
        <location evidence="1">Cell outer membrane</location>
    </subcellularLocation>
</comment>
<dbReference type="EMBL" id="BMIB01000002">
    <property type="protein sequence ID" value="GGH64653.1"/>
    <property type="molecule type" value="Genomic_DNA"/>
</dbReference>